<sequence length="163" mass="18602">MNDTHERLYTEQQLADAITYGTNNYNTYGEGAHPSETRKQFTPGLQKYIDGALGEIVFADHYQIPLNQQAWTVGDVGVYQIKSTRCANDEINLIVPRNQATTFKASPFVLVQLFDCHYKIRGWTWGYQIPVKTHWLQDNADTSGGAYWVTTERLEPIEDLPTV</sequence>
<accession>A0A6J5RS38</accession>
<name>A0A6J5RS38_9CAUD</name>
<protein>
    <submittedName>
        <fullName evidence="1">Uncharacterized protein</fullName>
    </submittedName>
</protein>
<dbReference type="EMBL" id="LR797346">
    <property type="protein sequence ID" value="CAB4204382.1"/>
    <property type="molecule type" value="Genomic_DNA"/>
</dbReference>
<evidence type="ECO:0000313" key="1">
    <source>
        <dbReference type="EMBL" id="CAB4194664.1"/>
    </source>
</evidence>
<organism evidence="1">
    <name type="scientific">uncultured Caudovirales phage</name>
    <dbReference type="NCBI Taxonomy" id="2100421"/>
    <lineage>
        <taxon>Viruses</taxon>
        <taxon>Duplodnaviria</taxon>
        <taxon>Heunggongvirae</taxon>
        <taxon>Uroviricota</taxon>
        <taxon>Caudoviricetes</taxon>
        <taxon>Peduoviridae</taxon>
        <taxon>Maltschvirus</taxon>
        <taxon>Maltschvirus maltsch</taxon>
    </lineage>
</organism>
<evidence type="ECO:0000313" key="2">
    <source>
        <dbReference type="EMBL" id="CAB4204382.1"/>
    </source>
</evidence>
<proteinExistence type="predicted"/>
<dbReference type="EMBL" id="LR797215">
    <property type="protein sequence ID" value="CAB4194664.1"/>
    <property type="molecule type" value="Genomic_DNA"/>
</dbReference>
<gene>
    <name evidence="1" type="ORF">UFOVP1268_14</name>
    <name evidence="2" type="ORF">UFOVP1395_18</name>
</gene>
<reference evidence="1" key="1">
    <citation type="submission" date="2020-05" db="EMBL/GenBank/DDBJ databases">
        <authorList>
            <person name="Chiriac C."/>
            <person name="Salcher M."/>
            <person name="Ghai R."/>
            <person name="Kavagutti S V."/>
        </authorList>
    </citation>
    <scope>NUCLEOTIDE SEQUENCE</scope>
</reference>